<feature type="region of interest" description="Disordered" evidence="9">
    <location>
        <begin position="362"/>
        <end position="411"/>
    </location>
</feature>
<reference evidence="11" key="1">
    <citation type="submission" date="2017-07" db="EMBL/GenBank/DDBJ databases">
        <title>Taro Niue Genome Assembly and Annotation.</title>
        <authorList>
            <person name="Atibalentja N."/>
            <person name="Keating K."/>
            <person name="Fields C.J."/>
        </authorList>
    </citation>
    <scope>NUCLEOTIDE SEQUENCE</scope>
    <source>
        <strain evidence="11">Niue_2</strain>
        <tissue evidence="11">Leaf</tissue>
    </source>
</reference>
<evidence type="ECO:0000256" key="1">
    <source>
        <dbReference type="ARBA" id="ARBA00004162"/>
    </source>
</evidence>
<evidence type="ECO:0000256" key="3">
    <source>
        <dbReference type="ARBA" id="ARBA00022692"/>
    </source>
</evidence>
<comment type="similarity">
    <text evidence="7">Belongs to the plant Proton pump-interactor protein family.</text>
</comment>
<feature type="region of interest" description="Disordered" evidence="9">
    <location>
        <begin position="51"/>
        <end position="70"/>
    </location>
</feature>
<evidence type="ECO:0000256" key="9">
    <source>
        <dbReference type="SAM" id="MobiDB-lite"/>
    </source>
</evidence>
<organism evidence="11 12">
    <name type="scientific">Colocasia esculenta</name>
    <name type="common">Wild taro</name>
    <name type="synonym">Arum esculentum</name>
    <dbReference type="NCBI Taxonomy" id="4460"/>
    <lineage>
        <taxon>Eukaryota</taxon>
        <taxon>Viridiplantae</taxon>
        <taxon>Streptophyta</taxon>
        <taxon>Embryophyta</taxon>
        <taxon>Tracheophyta</taxon>
        <taxon>Spermatophyta</taxon>
        <taxon>Magnoliopsida</taxon>
        <taxon>Liliopsida</taxon>
        <taxon>Araceae</taxon>
        <taxon>Aroideae</taxon>
        <taxon>Colocasieae</taxon>
        <taxon>Colocasia</taxon>
    </lineage>
</organism>
<keyword evidence="5 8" id="KW-0175">Coiled coil</keyword>
<evidence type="ECO:0000256" key="5">
    <source>
        <dbReference type="ARBA" id="ARBA00023054"/>
    </source>
</evidence>
<accession>A0A843WMG7</accession>
<dbReference type="InterPro" id="IPR055282">
    <property type="entry name" value="PPI1-4"/>
</dbReference>
<dbReference type="Proteomes" id="UP000652761">
    <property type="component" value="Unassembled WGS sequence"/>
</dbReference>
<sequence length="532" mass="60388">MGLEILVADLVPSSVNDANEQDTDVLPEKEKSVKLSQGKDLEEPVKFGLVDSTQATNGQTKAEVDNAKRDNFPKDAVEEWPEPKQIHTFYFVKYQSYEDSKLKAKLEQVDKEIQKRTKERFQITEALKSKRIQSLHYRIQHESNTLAEEKLLLKDIKQLEGTRQKVIANAAMRAKLQDSLGPKEAIQDQVKLIGVDLDGVRKDQQMVRAKIRSLEEDLKSTDEEISSLQEELTAATLKKDKAYETLNELRKTRDEGNACYYQNRSLLNNARDLAAKKDIAALGKLCHDEVGKFMSQWGGNKAFRDDYERRILSSLDRRQLSRDGTMRNPDEQPILLEALAPVELETSMAKLNVKNIKENVAVPAQHTTSQKVPKDGGNKIEIKERSTPEDTENFTVSERKQPLETPKIDAAKLKDIKREEEIAKAKLAEREKRAKKKAGSVSDNAEEPTDVDTKAEEPQEAEEVNDAQIPPEVKEQKENVRQRTKSKGRDQLPKLILKRKKSHSHWLLAASAVMMPVLVLLVAGYLYSFGRN</sequence>
<dbReference type="PANTHER" id="PTHR32219:SF2">
    <property type="entry name" value="PROTON PUMP-INTERACTOR 1"/>
    <property type="match status" value="1"/>
</dbReference>
<feature type="compositionally biased region" description="Basic and acidic residues" evidence="9">
    <location>
        <begin position="472"/>
        <end position="492"/>
    </location>
</feature>
<dbReference type="GO" id="GO:0005886">
    <property type="term" value="C:plasma membrane"/>
    <property type="evidence" value="ECO:0007669"/>
    <property type="project" value="UniProtKB-SubCell"/>
</dbReference>
<proteinExistence type="inferred from homology"/>
<keyword evidence="4 10" id="KW-1133">Transmembrane helix</keyword>
<keyword evidence="6 10" id="KW-0472">Membrane</keyword>
<comment type="subcellular location">
    <subcellularLocation>
        <location evidence="1">Cell membrane</location>
        <topology evidence="1">Single-pass membrane protein</topology>
    </subcellularLocation>
</comment>
<comment type="caution">
    <text evidence="11">The sequence shown here is derived from an EMBL/GenBank/DDBJ whole genome shotgun (WGS) entry which is preliminary data.</text>
</comment>
<protein>
    <recommendedName>
        <fullName evidence="13">Proton pump-interactor 1</fullName>
    </recommendedName>
</protein>
<evidence type="ECO:0000256" key="4">
    <source>
        <dbReference type="ARBA" id="ARBA00022989"/>
    </source>
</evidence>
<evidence type="ECO:0000313" key="11">
    <source>
        <dbReference type="EMBL" id="MQM06691.1"/>
    </source>
</evidence>
<keyword evidence="3 10" id="KW-0812">Transmembrane</keyword>
<feature type="compositionally biased region" description="Basic and acidic residues" evidence="9">
    <location>
        <begin position="372"/>
        <end position="388"/>
    </location>
</feature>
<evidence type="ECO:0000256" key="7">
    <source>
        <dbReference type="ARBA" id="ARBA00038080"/>
    </source>
</evidence>
<feature type="compositionally biased region" description="Basic and acidic residues" evidence="9">
    <location>
        <begin position="26"/>
        <end position="37"/>
    </location>
</feature>
<evidence type="ECO:0008006" key="13">
    <source>
        <dbReference type="Google" id="ProtNLM"/>
    </source>
</evidence>
<dbReference type="AlphaFoldDB" id="A0A843WMG7"/>
<keyword evidence="12" id="KW-1185">Reference proteome</keyword>
<evidence type="ECO:0000256" key="2">
    <source>
        <dbReference type="ARBA" id="ARBA00022475"/>
    </source>
</evidence>
<keyword evidence="2" id="KW-1003">Cell membrane</keyword>
<feature type="transmembrane region" description="Helical" evidence="10">
    <location>
        <begin position="506"/>
        <end position="527"/>
    </location>
</feature>
<feature type="compositionally biased region" description="Polar residues" evidence="9">
    <location>
        <begin position="51"/>
        <end position="60"/>
    </location>
</feature>
<evidence type="ECO:0000256" key="6">
    <source>
        <dbReference type="ARBA" id="ARBA00023136"/>
    </source>
</evidence>
<evidence type="ECO:0000313" key="12">
    <source>
        <dbReference type="Proteomes" id="UP000652761"/>
    </source>
</evidence>
<evidence type="ECO:0000256" key="8">
    <source>
        <dbReference type="SAM" id="Coils"/>
    </source>
</evidence>
<gene>
    <name evidence="11" type="ORF">Taro_039511</name>
</gene>
<feature type="region of interest" description="Disordered" evidence="9">
    <location>
        <begin position="429"/>
        <end position="495"/>
    </location>
</feature>
<dbReference type="PANTHER" id="PTHR32219">
    <property type="entry name" value="RNA-BINDING PROTEIN YLMH-RELATED"/>
    <property type="match status" value="1"/>
</dbReference>
<name>A0A843WMG7_COLES</name>
<feature type="compositionally biased region" description="Basic and acidic residues" evidence="9">
    <location>
        <begin position="397"/>
        <end position="411"/>
    </location>
</feature>
<dbReference type="OrthoDB" id="2195113at2759"/>
<evidence type="ECO:0000256" key="10">
    <source>
        <dbReference type="SAM" id="Phobius"/>
    </source>
</evidence>
<feature type="region of interest" description="Disordered" evidence="9">
    <location>
        <begin position="14"/>
        <end position="37"/>
    </location>
</feature>
<feature type="coiled-coil region" evidence="8">
    <location>
        <begin position="204"/>
        <end position="245"/>
    </location>
</feature>
<dbReference type="EMBL" id="NMUH01003690">
    <property type="protein sequence ID" value="MQM06691.1"/>
    <property type="molecule type" value="Genomic_DNA"/>
</dbReference>